<keyword evidence="3" id="KW-1185">Reference proteome</keyword>
<gene>
    <name evidence="2" type="ORF">RIF25_06175</name>
</gene>
<feature type="transmembrane region" description="Helical" evidence="1">
    <location>
        <begin position="6"/>
        <end position="26"/>
    </location>
</feature>
<keyword evidence="1" id="KW-1133">Transmembrane helix</keyword>
<evidence type="ECO:0000256" key="1">
    <source>
        <dbReference type="SAM" id="Phobius"/>
    </source>
</evidence>
<dbReference type="InterPro" id="IPR014719">
    <property type="entry name" value="Ribosomal_bL12_C/ClpS-like"/>
</dbReference>
<dbReference type="AlphaFoldDB" id="A0AAE4FRU9"/>
<dbReference type="Gene3D" id="3.30.1390.10">
    <property type="match status" value="1"/>
</dbReference>
<evidence type="ECO:0000313" key="2">
    <source>
        <dbReference type="EMBL" id="MDS3860392.1"/>
    </source>
</evidence>
<comment type="caution">
    <text evidence="2">The sequence shown here is derived from an EMBL/GenBank/DDBJ whole genome shotgun (WGS) entry which is preliminary data.</text>
</comment>
<reference evidence="3" key="1">
    <citation type="submission" date="2023-07" db="EMBL/GenBank/DDBJ databases">
        <authorList>
            <person name="Luz R."/>
            <person name="Cordeiro R."/>
            <person name="Fonseca A."/>
            <person name="Goncalves V."/>
        </authorList>
    </citation>
    <scope>NUCLEOTIDE SEQUENCE [LARGE SCALE GENOMIC DNA]</scope>
    <source>
        <strain evidence="3">BACA0444</strain>
    </source>
</reference>
<dbReference type="Proteomes" id="UP001268256">
    <property type="component" value="Unassembled WGS sequence"/>
</dbReference>
<keyword evidence="1" id="KW-0472">Membrane</keyword>
<proteinExistence type="predicted"/>
<sequence length="92" mass="10229">MAITVVIGIGLLFLLSLAVLAFFLSLNRINAERNSALDYDADPVSLTMGEKMMIRDLVQQGQKIAAIKRYRLLTGCDLKTAKEQVERLVGQF</sequence>
<keyword evidence="1" id="KW-0812">Transmembrane</keyword>
<evidence type="ECO:0000313" key="3">
    <source>
        <dbReference type="Proteomes" id="UP001268256"/>
    </source>
</evidence>
<name>A0AAE4FRU9_9CYAN</name>
<organism evidence="2 3">
    <name type="scientific">Pseudocalidococcus azoricus BACA0444</name>
    <dbReference type="NCBI Taxonomy" id="2918990"/>
    <lineage>
        <taxon>Bacteria</taxon>
        <taxon>Bacillati</taxon>
        <taxon>Cyanobacteriota</taxon>
        <taxon>Cyanophyceae</taxon>
        <taxon>Acaryochloridales</taxon>
        <taxon>Thermosynechococcaceae</taxon>
        <taxon>Pseudocalidococcus</taxon>
        <taxon>Pseudocalidococcus azoricus</taxon>
    </lineage>
</organism>
<dbReference type="RefSeq" id="WP_322877670.1">
    <property type="nucleotide sequence ID" value="NZ_JAVMIP010000004.1"/>
</dbReference>
<dbReference type="EMBL" id="JAVMIP010000004">
    <property type="protein sequence ID" value="MDS3860392.1"/>
    <property type="molecule type" value="Genomic_DNA"/>
</dbReference>
<evidence type="ECO:0008006" key="4">
    <source>
        <dbReference type="Google" id="ProtNLM"/>
    </source>
</evidence>
<accession>A0AAE4FRU9</accession>
<protein>
    <recommendedName>
        <fullName evidence="4">Ribosomal protein L7/L12 C-terminal domain-containing protein</fullName>
    </recommendedName>
</protein>